<sequence length="149" mass="16159">MTDDEYESEHDSDGESRQSFTRKGALAAGGLALGAAASSTVAAQDDDDGDALVFAYDYIPGQDFEVLSQLDQSTTVQVLQLDDEEVDEISSPDEYNGYAVRYNTDADTAGTTTFVFLRDETLDTEDTETFEGDATMFSSDLNLLSDSLE</sequence>
<evidence type="ECO:0000313" key="3">
    <source>
        <dbReference type="Proteomes" id="UP001595821"/>
    </source>
</evidence>
<gene>
    <name evidence="2" type="ORF">ACFOZ7_22180</name>
</gene>
<reference evidence="2 3" key="1">
    <citation type="journal article" date="2014" name="Int. J. Syst. Evol. Microbiol.">
        <title>Complete genome sequence of Corynebacterium casei LMG S-19264T (=DSM 44701T), isolated from a smear-ripened cheese.</title>
        <authorList>
            <consortium name="US DOE Joint Genome Institute (JGI-PGF)"/>
            <person name="Walter F."/>
            <person name="Albersmeier A."/>
            <person name="Kalinowski J."/>
            <person name="Ruckert C."/>
        </authorList>
    </citation>
    <scope>NUCLEOTIDE SEQUENCE [LARGE SCALE GENOMIC DNA]</scope>
    <source>
        <strain evidence="2 3">IBRC-M 10912</strain>
    </source>
</reference>
<dbReference type="AlphaFoldDB" id="A0ABD5P648"/>
<feature type="region of interest" description="Disordered" evidence="1">
    <location>
        <begin position="1"/>
        <end position="21"/>
    </location>
</feature>
<comment type="caution">
    <text evidence="2">The sequence shown here is derived from an EMBL/GenBank/DDBJ whole genome shotgun (WGS) entry which is preliminary data.</text>
</comment>
<evidence type="ECO:0000313" key="2">
    <source>
        <dbReference type="EMBL" id="MFC4249605.1"/>
    </source>
</evidence>
<evidence type="ECO:0008006" key="4">
    <source>
        <dbReference type="Google" id="ProtNLM"/>
    </source>
</evidence>
<evidence type="ECO:0000256" key="1">
    <source>
        <dbReference type="SAM" id="MobiDB-lite"/>
    </source>
</evidence>
<accession>A0ABD5P648</accession>
<dbReference type="EMBL" id="JBHSDJ010000133">
    <property type="protein sequence ID" value="MFC4249605.1"/>
    <property type="molecule type" value="Genomic_DNA"/>
</dbReference>
<organism evidence="2 3">
    <name type="scientific">Natribaculum luteum</name>
    <dbReference type="NCBI Taxonomy" id="1586232"/>
    <lineage>
        <taxon>Archaea</taxon>
        <taxon>Methanobacteriati</taxon>
        <taxon>Methanobacteriota</taxon>
        <taxon>Stenosarchaea group</taxon>
        <taxon>Halobacteria</taxon>
        <taxon>Halobacteriales</taxon>
        <taxon>Natrialbaceae</taxon>
        <taxon>Natribaculum</taxon>
    </lineage>
</organism>
<dbReference type="GeneID" id="71853402"/>
<dbReference type="Proteomes" id="UP001595821">
    <property type="component" value="Unassembled WGS sequence"/>
</dbReference>
<dbReference type="InterPro" id="IPR006311">
    <property type="entry name" value="TAT_signal"/>
</dbReference>
<proteinExistence type="predicted"/>
<name>A0ABD5P648_9EURY</name>
<dbReference type="RefSeq" id="WP_246973264.1">
    <property type="nucleotide sequence ID" value="NZ_CP095397.1"/>
</dbReference>
<dbReference type="PROSITE" id="PS51318">
    <property type="entry name" value="TAT"/>
    <property type="match status" value="1"/>
</dbReference>
<protein>
    <recommendedName>
        <fullName evidence="4">Calcium-binding protein</fullName>
    </recommendedName>
</protein>